<dbReference type="Proteomes" id="UP000216339">
    <property type="component" value="Unassembled WGS sequence"/>
</dbReference>
<evidence type="ECO:0000313" key="7">
    <source>
        <dbReference type="Proteomes" id="UP000216339"/>
    </source>
</evidence>
<comment type="subcellular location">
    <subcellularLocation>
        <location evidence="1">Membrane</location>
        <topology evidence="1">Multi-pass membrane protein</topology>
    </subcellularLocation>
</comment>
<keyword evidence="2 5" id="KW-0812">Transmembrane</keyword>
<dbReference type="AlphaFoldDB" id="A0A271IYF5"/>
<evidence type="ECO:0000256" key="3">
    <source>
        <dbReference type="ARBA" id="ARBA00022989"/>
    </source>
</evidence>
<reference evidence="6 7" key="1">
    <citation type="submission" date="2016-11" db="EMBL/GenBank/DDBJ databases">
        <title>Study of marine rhodopsin-containing bacteria.</title>
        <authorList>
            <person name="Yoshizawa S."/>
            <person name="Kumagai Y."/>
            <person name="Kogure K."/>
        </authorList>
    </citation>
    <scope>NUCLEOTIDE SEQUENCE [LARGE SCALE GENOMIC DNA]</scope>
    <source>
        <strain evidence="6 7">SAORIC-28</strain>
    </source>
</reference>
<evidence type="ECO:0000256" key="4">
    <source>
        <dbReference type="ARBA" id="ARBA00023136"/>
    </source>
</evidence>
<dbReference type="OrthoDB" id="3790625at2"/>
<protein>
    <recommendedName>
        <fullName evidence="8">DoxX family protein</fullName>
    </recommendedName>
</protein>
<evidence type="ECO:0000313" key="6">
    <source>
        <dbReference type="EMBL" id="PAP76232.1"/>
    </source>
</evidence>
<feature type="transmembrane region" description="Helical" evidence="5">
    <location>
        <begin position="6"/>
        <end position="25"/>
    </location>
</feature>
<feature type="transmembrane region" description="Helical" evidence="5">
    <location>
        <begin position="96"/>
        <end position="115"/>
    </location>
</feature>
<feature type="transmembrane region" description="Helical" evidence="5">
    <location>
        <begin position="71"/>
        <end position="89"/>
    </location>
</feature>
<gene>
    <name evidence="6" type="ORF">BSZ37_07135</name>
</gene>
<organism evidence="6 7">
    <name type="scientific">Rubrivirga marina</name>
    <dbReference type="NCBI Taxonomy" id="1196024"/>
    <lineage>
        <taxon>Bacteria</taxon>
        <taxon>Pseudomonadati</taxon>
        <taxon>Rhodothermota</taxon>
        <taxon>Rhodothermia</taxon>
        <taxon>Rhodothermales</taxon>
        <taxon>Rubricoccaceae</taxon>
        <taxon>Rubrivirga</taxon>
    </lineage>
</organism>
<dbReference type="RefSeq" id="WP_095509881.1">
    <property type="nucleotide sequence ID" value="NZ_MQWD01000001.1"/>
</dbReference>
<keyword evidence="7" id="KW-1185">Reference proteome</keyword>
<dbReference type="Pfam" id="PF13564">
    <property type="entry name" value="DoxX_2"/>
    <property type="match status" value="1"/>
</dbReference>
<proteinExistence type="predicted"/>
<dbReference type="EMBL" id="MQWD01000001">
    <property type="protein sequence ID" value="PAP76232.1"/>
    <property type="molecule type" value="Genomic_DNA"/>
</dbReference>
<evidence type="ECO:0000256" key="1">
    <source>
        <dbReference type="ARBA" id="ARBA00004141"/>
    </source>
</evidence>
<dbReference type="GO" id="GO:0016020">
    <property type="term" value="C:membrane"/>
    <property type="evidence" value="ECO:0007669"/>
    <property type="project" value="UniProtKB-SubCell"/>
</dbReference>
<comment type="caution">
    <text evidence="6">The sequence shown here is derived from an EMBL/GenBank/DDBJ whole genome shotgun (WGS) entry which is preliminary data.</text>
</comment>
<dbReference type="InterPro" id="IPR032808">
    <property type="entry name" value="DoxX"/>
</dbReference>
<keyword evidence="3 5" id="KW-1133">Transmembrane helix</keyword>
<evidence type="ECO:0000256" key="5">
    <source>
        <dbReference type="SAM" id="Phobius"/>
    </source>
</evidence>
<evidence type="ECO:0008006" key="8">
    <source>
        <dbReference type="Google" id="ProtNLM"/>
    </source>
</evidence>
<evidence type="ECO:0000256" key="2">
    <source>
        <dbReference type="ARBA" id="ARBA00022692"/>
    </source>
</evidence>
<sequence>MTVVLWILQAVLAAVFVGLGTFKLIKPKEALLGRMGALEGFRPISIKAIGLSEVLGALGLVVAPLVGWGALVPWAALGLGSVMIAAAIVHGERGEWTMLLPTGALLALCLVVMYGRSADIPL</sequence>
<feature type="transmembrane region" description="Helical" evidence="5">
    <location>
        <begin position="46"/>
        <end position="65"/>
    </location>
</feature>
<name>A0A271IYF5_9BACT</name>
<accession>A0A271IYF5</accession>
<keyword evidence="4 5" id="KW-0472">Membrane</keyword>